<dbReference type="Proteomes" id="UP000322000">
    <property type="component" value="Chromosome 2"/>
</dbReference>
<name>A0A7E5X4A1_TRINI</name>
<comment type="subcellular location">
    <subcellularLocation>
        <location evidence="2">Chromosome</location>
    </subcellularLocation>
    <subcellularLocation>
        <location evidence="1">Nucleus</location>
    </subcellularLocation>
</comment>
<proteinExistence type="predicted"/>
<evidence type="ECO:0000313" key="8">
    <source>
        <dbReference type="Proteomes" id="UP000322000"/>
    </source>
</evidence>
<dbReference type="Pfam" id="PF02301">
    <property type="entry name" value="HORMA"/>
    <property type="match status" value="1"/>
</dbReference>
<dbReference type="KEGG" id="tnl:113508550"/>
<dbReference type="InterPro" id="IPR011011">
    <property type="entry name" value="Znf_FYVE_PHD"/>
</dbReference>
<dbReference type="InParanoid" id="A0A7E5X4A1"/>
<accession>A0A7E5X4A1</accession>
<dbReference type="PANTHER" id="PTHR48225:SF7">
    <property type="entry name" value="MEIOSIS-SPECIFIC PROTEIN HOP1"/>
    <property type="match status" value="1"/>
</dbReference>
<dbReference type="RefSeq" id="XP_026747464.1">
    <property type="nucleotide sequence ID" value="XM_026891663.1"/>
</dbReference>
<sequence>MSATATFTSQAVAEWVRLFPRQVTETYTSSVTFMKQLTVIAVSTITYLKNVFPEDSYTVENFGGIKLRVLKKKCRDELAHFVSTALTQAFEAFDKKYLHQLVICFYDGECKVENLVEYHIFEYQYNPEGVTMNVHSKTRESGKRSSRYAFDNVRERTLHMIRACVVIMQACQTEMPESYDVSLRLYYNEDAPEGYQAPGFLSTTEEQDHIEPTLPETVKLGWVETPYHKLTTRTYIKESIGSSHEAIPSQNAPVMTQYERDEFESSSALKSVSDTSECRIQCPCNRQDNDDNLLTCHTCSRQQHAACFGLRAAGPRPHCCAACHDARPGARPGDARLAALDHAKRECLCIFRRTLDLCSRVSGIAAQDLVDKFAMSPVNASKLMNLLHSHGIINRQSDSDMVSPCEIIPDQLEQVMCKYFQQEEPDMVDRLIAETLSQGSMSDPVGEVLSPMEKVTLQNATTLGKIIEPAPAAQVVQDETLKEYMDAIMCEPGENNELPLSGSHNPVNVEELGKRTGKRKSNSTKRTGVKTKRAKASH</sequence>
<dbReference type="AlphaFoldDB" id="A0A7E5X4A1"/>
<keyword evidence="8" id="KW-1185">Reference proteome</keyword>
<dbReference type="OrthoDB" id="1928087at2759"/>
<organism evidence="8 9">
    <name type="scientific">Trichoplusia ni</name>
    <name type="common">Cabbage looper</name>
    <dbReference type="NCBI Taxonomy" id="7111"/>
    <lineage>
        <taxon>Eukaryota</taxon>
        <taxon>Metazoa</taxon>
        <taxon>Ecdysozoa</taxon>
        <taxon>Arthropoda</taxon>
        <taxon>Hexapoda</taxon>
        <taxon>Insecta</taxon>
        <taxon>Pterygota</taxon>
        <taxon>Neoptera</taxon>
        <taxon>Endopterygota</taxon>
        <taxon>Lepidoptera</taxon>
        <taxon>Glossata</taxon>
        <taxon>Ditrysia</taxon>
        <taxon>Noctuoidea</taxon>
        <taxon>Noctuidae</taxon>
        <taxon>Plusiinae</taxon>
        <taxon>Trichoplusia</taxon>
    </lineage>
</organism>
<feature type="compositionally biased region" description="Basic residues" evidence="6">
    <location>
        <begin position="515"/>
        <end position="538"/>
    </location>
</feature>
<gene>
    <name evidence="9" type="primary">LOC113508550</name>
</gene>
<dbReference type="GO" id="GO:0005634">
    <property type="term" value="C:nucleus"/>
    <property type="evidence" value="ECO:0007669"/>
    <property type="project" value="UniProtKB-SubCell"/>
</dbReference>
<dbReference type="GO" id="GO:0005694">
    <property type="term" value="C:chromosome"/>
    <property type="evidence" value="ECO:0007669"/>
    <property type="project" value="UniProtKB-SubCell"/>
</dbReference>
<evidence type="ECO:0000256" key="6">
    <source>
        <dbReference type="SAM" id="MobiDB-lite"/>
    </source>
</evidence>
<dbReference type="InterPro" id="IPR003511">
    <property type="entry name" value="HORMA_dom"/>
</dbReference>
<evidence type="ECO:0000256" key="3">
    <source>
        <dbReference type="ARBA" id="ARBA00022454"/>
    </source>
</evidence>
<dbReference type="SUPFAM" id="SSF56019">
    <property type="entry name" value="The spindle assembly checkpoint protein mad2"/>
    <property type="match status" value="1"/>
</dbReference>
<reference evidence="9" key="1">
    <citation type="submission" date="2025-08" db="UniProtKB">
        <authorList>
            <consortium name="RefSeq"/>
        </authorList>
    </citation>
    <scope>IDENTIFICATION</scope>
</reference>
<dbReference type="PANTHER" id="PTHR48225">
    <property type="entry name" value="HORMA DOMAIN-CONTAINING PROTEIN 1"/>
    <property type="match status" value="1"/>
</dbReference>
<dbReference type="InterPro" id="IPR036570">
    <property type="entry name" value="HORMA_dom_sf"/>
</dbReference>
<dbReference type="InterPro" id="IPR013083">
    <property type="entry name" value="Znf_RING/FYVE/PHD"/>
</dbReference>
<keyword evidence="4" id="KW-0539">Nucleus</keyword>
<evidence type="ECO:0000259" key="7">
    <source>
        <dbReference type="PROSITE" id="PS50815"/>
    </source>
</evidence>
<evidence type="ECO:0000256" key="5">
    <source>
        <dbReference type="ARBA" id="ARBA00023254"/>
    </source>
</evidence>
<keyword evidence="3" id="KW-0158">Chromosome</keyword>
<evidence type="ECO:0000256" key="4">
    <source>
        <dbReference type="ARBA" id="ARBA00023242"/>
    </source>
</evidence>
<keyword evidence="5" id="KW-0469">Meiosis</keyword>
<evidence type="ECO:0000256" key="1">
    <source>
        <dbReference type="ARBA" id="ARBA00004123"/>
    </source>
</evidence>
<dbReference type="InterPro" id="IPR051294">
    <property type="entry name" value="HORMA_MeioticProgression"/>
</dbReference>
<evidence type="ECO:0000256" key="2">
    <source>
        <dbReference type="ARBA" id="ARBA00004286"/>
    </source>
</evidence>
<evidence type="ECO:0000313" key="9">
    <source>
        <dbReference type="RefSeq" id="XP_026747464.1"/>
    </source>
</evidence>
<dbReference type="PROSITE" id="PS50815">
    <property type="entry name" value="HORMA"/>
    <property type="match status" value="1"/>
</dbReference>
<dbReference type="SUPFAM" id="SSF57903">
    <property type="entry name" value="FYVE/PHD zinc finger"/>
    <property type="match status" value="1"/>
</dbReference>
<dbReference type="Gene3D" id="3.30.900.10">
    <property type="entry name" value="HORMA domain"/>
    <property type="match status" value="1"/>
</dbReference>
<dbReference type="GeneID" id="113508550"/>
<dbReference type="GO" id="GO:0051321">
    <property type="term" value="P:meiotic cell cycle"/>
    <property type="evidence" value="ECO:0007669"/>
    <property type="project" value="UniProtKB-KW"/>
</dbReference>
<protein>
    <submittedName>
        <fullName evidence="9">HORMA domain-containing protein 1-like</fullName>
    </submittedName>
</protein>
<feature type="domain" description="HORMA" evidence="7">
    <location>
        <begin position="28"/>
        <end position="234"/>
    </location>
</feature>
<feature type="region of interest" description="Disordered" evidence="6">
    <location>
        <begin position="495"/>
        <end position="538"/>
    </location>
</feature>
<dbReference type="Gene3D" id="3.30.40.10">
    <property type="entry name" value="Zinc/RING finger domain, C3HC4 (zinc finger)"/>
    <property type="match status" value="1"/>
</dbReference>